<name>A0A0G4EZ11_VITBC</name>
<gene>
    <name evidence="1" type="ORF">Vbra_8611</name>
</gene>
<sequence>MQRYSRPPSTPSIIGGLEYRCMGYLPIMIGTAMTHEYRETRLLPFASVGIAAVPDKYGDGLMEAILRGAASKAT</sequence>
<evidence type="ECO:0000313" key="2">
    <source>
        <dbReference type="Proteomes" id="UP000041254"/>
    </source>
</evidence>
<evidence type="ECO:0000313" key="1">
    <source>
        <dbReference type="EMBL" id="CEM04219.1"/>
    </source>
</evidence>
<protein>
    <submittedName>
        <fullName evidence="1">Uncharacterized protein</fullName>
    </submittedName>
</protein>
<dbReference type="InParanoid" id="A0A0G4EZ11"/>
<keyword evidence="2" id="KW-1185">Reference proteome</keyword>
<dbReference type="VEuPathDB" id="CryptoDB:Vbra_8611"/>
<accession>A0A0G4EZ11</accession>
<proteinExistence type="predicted"/>
<dbReference type="AlphaFoldDB" id="A0A0G4EZ11"/>
<reference evidence="1 2" key="1">
    <citation type="submission" date="2014-11" db="EMBL/GenBank/DDBJ databases">
        <authorList>
            <person name="Zhu J."/>
            <person name="Qi W."/>
            <person name="Song R."/>
        </authorList>
    </citation>
    <scope>NUCLEOTIDE SEQUENCE [LARGE SCALE GENOMIC DNA]</scope>
</reference>
<dbReference type="Proteomes" id="UP000041254">
    <property type="component" value="Unassembled WGS sequence"/>
</dbReference>
<organism evidence="1 2">
    <name type="scientific">Vitrella brassicaformis (strain CCMP3155)</name>
    <dbReference type="NCBI Taxonomy" id="1169540"/>
    <lineage>
        <taxon>Eukaryota</taxon>
        <taxon>Sar</taxon>
        <taxon>Alveolata</taxon>
        <taxon>Colpodellida</taxon>
        <taxon>Vitrellaceae</taxon>
        <taxon>Vitrella</taxon>
    </lineage>
</organism>
<dbReference type="EMBL" id="CDMY01000348">
    <property type="protein sequence ID" value="CEM04219.1"/>
    <property type="molecule type" value="Genomic_DNA"/>
</dbReference>